<dbReference type="Proteomes" id="UP000708208">
    <property type="component" value="Unassembled WGS sequence"/>
</dbReference>
<dbReference type="EMBL" id="CAJVCH010531959">
    <property type="protein sequence ID" value="CAG7824188.1"/>
    <property type="molecule type" value="Genomic_DNA"/>
</dbReference>
<evidence type="ECO:0000313" key="1">
    <source>
        <dbReference type="EMBL" id="CAG7824188.1"/>
    </source>
</evidence>
<reference evidence="1" key="1">
    <citation type="submission" date="2021-06" db="EMBL/GenBank/DDBJ databases">
        <authorList>
            <person name="Hodson N. C."/>
            <person name="Mongue J. A."/>
            <person name="Jaron S. K."/>
        </authorList>
    </citation>
    <scope>NUCLEOTIDE SEQUENCE</scope>
</reference>
<evidence type="ECO:0000313" key="2">
    <source>
        <dbReference type="Proteomes" id="UP000708208"/>
    </source>
</evidence>
<comment type="caution">
    <text evidence="1">The sequence shown here is derived from an EMBL/GenBank/DDBJ whole genome shotgun (WGS) entry which is preliminary data.</text>
</comment>
<proteinExistence type="predicted"/>
<dbReference type="AlphaFoldDB" id="A0A8J2PKC9"/>
<protein>
    <submittedName>
        <fullName evidence="1">Uncharacterized protein</fullName>
    </submittedName>
</protein>
<accession>A0A8J2PKC9</accession>
<name>A0A8J2PKC9_9HEXA</name>
<gene>
    <name evidence="1" type="ORF">AFUS01_LOCUS34359</name>
</gene>
<sequence>MVVMAAGNSSLTLKDVVDLHSAGKLYSNPDFCARTFQWLKWKGETAEGKDEVMEFLKNVGQEFVLDYCGFLM</sequence>
<organism evidence="1 2">
    <name type="scientific">Allacma fusca</name>
    <dbReference type="NCBI Taxonomy" id="39272"/>
    <lineage>
        <taxon>Eukaryota</taxon>
        <taxon>Metazoa</taxon>
        <taxon>Ecdysozoa</taxon>
        <taxon>Arthropoda</taxon>
        <taxon>Hexapoda</taxon>
        <taxon>Collembola</taxon>
        <taxon>Symphypleona</taxon>
        <taxon>Sminthuridae</taxon>
        <taxon>Allacma</taxon>
    </lineage>
</organism>
<keyword evidence="2" id="KW-1185">Reference proteome</keyword>